<comment type="caution">
    <text evidence="1">The sequence shown here is derived from an EMBL/GenBank/DDBJ whole genome shotgun (WGS) entry which is preliminary data.</text>
</comment>
<dbReference type="PANTHER" id="PTHR43781">
    <property type="entry name" value="SACCHAROPINE DEHYDROGENASE"/>
    <property type="match status" value="1"/>
</dbReference>
<name>A0ABT0N151_9GAMM</name>
<dbReference type="PANTHER" id="PTHR43781:SF1">
    <property type="entry name" value="SACCHAROPINE DEHYDROGENASE"/>
    <property type="match status" value="1"/>
</dbReference>
<sequence>MTDGMTIALLGANGAVGQNVLMLLAPYVHIRAGSQHLPTQRYPKVHYDTLNLFDDVALRRFCQGSDLVINCAAPSCLIGDRVARIAAESGIDYLDPGGDDALYSAMQGKITCDQRCIVSAGMLPGLSGVLPRLFTEGMDRVTDVQGYALSCEPFSRGGAMDFLASLNSEYGMVGLSLQQGELHPNCAVEDCQLPLASGVAHAFPFVTSELLRLAESCSCPNLMWFNLYPPGELVQWLTQCRHDNTTPQAVEQLIALSLADFAGRVSQHVLAVEVNGEVQGLEVSRACVIKASQGALLTAAVTAFSAHLCLAGLLPVGLHFAAEILPPEETLRFVQGNIVDFQQIRLEKLFEYEEGAL</sequence>
<dbReference type="Proteomes" id="UP001203069">
    <property type="component" value="Unassembled WGS sequence"/>
</dbReference>
<dbReference type="InterPro" id="IPR036291">
    <property type="entry name" value="NAD(P)-bd_dom_sf"/>
</dbReference>
<dbReference type="Gene3D" id="3.40.50.720">
    <property type="entry name" value="NAD(P)-binding Rossmann-like Domain"/>
    <property type="match status" value="1"/>
</dbReference>
<gene>
    <name evidence="1" type="ORF">MFP26_24460</name>
</gene>
<reference evidence="1 2" key="1">
    <citation type="submission" date="2022-02" db="EMBL/GenBank/DDBJ databases">
        <title>Description of Brenneria tiliae sp. nov. isolated from symptomatic Tilia x moltkei and Tilia x europaea trees in the UK.</title>
        <authorList>
            <person name="Kile H."/>
        </authorList>
    </citation>
    <scope>NUCLEOTIDE SEQUENCE [LARGE SCALE GENOMIC DNA]</scope>
    <source>
        <strain evidence="1 2">MC1SB4.1</strain>
    </source>
</reference>
<keyword evidence="2" id="KW-1185">Reference proteome</keyword>
<protein>
    <recommendedName>
        <fullName evidence="3">Saccharopine dehydrogenase NADP binding domain-containing protein</fullName>
    </recommendedName>
</protein>
<dbReference type="SUPFAM" id="SSF51735">
    <property type="entry name" value="NAD(P)-binding Rossmann-fold domains"/>
    <property type="match status" value="1"/>
</dbReference>
<organism evidence="1 2">
    <name type="scientific">Brenneria tiliae</name>
    <dbReference type="NCBI Taxonomy" id="2914984"/>
    <lineage>
        <taxon>Bacteria</taxon>
        <taxon>Pseudomonadati</taxon>
        <taxon>Pseudomonadota</taxon>
        <taxon>Gammaproteobacteria</taxon>
        <taxon>Enterobacterales</taxon>
        <taxon>Pectobacteriaceae</taxon>
        <taxon>Brenneria</taxon>
    </lineage>
</organism>
<dbReference type="RefSeq" id="WP_249246660.1">
    <property type="nucleotide sequence ID" value="NZ_JAKPBZ010000116.1"/>
</dbReference>
<accession>A0ABT0N151</accession>
<proteinExistence type="predicted"/>
<evidence type="ECO:0000313" key="2">
    <source>
        <dbReference type="Proteomes" id="UP001203069"/>
    </source>
</evidence>
<evidence type="ECO:0008006" key="3">
    <source>
        <dbReference type="Google" id="ProtNLM"/>
    </source>
</evidence>
<evidence type="ECO:0000313" key="1">
    <source>
        <dbReference type="EMBL" id="MCL2895833.1"/>
    </source>
</evidence>
<dbReference type="EMBL" id="JAKPBZ010000116">
    <property type="protein sequence ID" value="MCL2895833.1"/>
    <property type="molecule type" value="Genomic_DNA"/>
</dbReference>